<dbReference type="EMBL" id="SMAL01000003">
    <property type="protein sequence ID" value="TCT15517.1"/>
    <property type="molecule type" value="Genomic_DNA"/>
</dbReference>
<dbReference type="AlphaFoldDB" id="A0A4R3MRV1"/>
<gene>
    <name evidence="2" type="ORF">EDC18_103222</name>
</gene>
<dbReference type="InterPro" id="IPR024529">
    <property type="entry name" value="ECF_trnsprt_substrate-spec"/>
</dbReference>
<dbReference type="RefSeq" id="WP_371829312.1">
    <property type="nucleotide sequence ID" value="NZ_SMAL01000003.1"/>
</dbReference>
<feature type="transmembrane region" description="Helical" evidence="1">
    <location>
        <begin position="127"/>
        <end position="154"/>
    </location>
</feature>
<keyword evidence="1" id="KW-0812">Transmembrane</keyword>
<keyword evidence="1" id="KW-1133">Transmembrane helix</keyword>
<evidence type="ECO:0000313" key="3">
    <source>
        <dbReference type="Proteomes" id="UP000294902"/>
    </source>
</evidence>
<keyword evidence="1" id="KW-0472">Membrane</keyword>
<sequence>MSKINSRQLAYMGLFIALSFVGAQIKIQGSVAFDSMPAFLVALIISPVAGGIVGILGHMLTAVTSGFPLTLPIHMVVGVLMGITCYLFGYLSKKGKKYIAVIVAFLLNGPISLGVSAYIMYALGYEFAGVALFSFLIVPLSIAAILNIVIAVVVEPFLIRKKY</sequence>
<evidence type="ECO:0000313" key="2">
    <source>
        <dbReference type="EMBL" id="TCT15517.1"/>
    </source>
</evidence>
<feature type="transmembrane region" description="Helical" evidence="1">
    <location>
        <begin position="98"/>
        <end position="121"/>
    </location>
</feature>
<dbReference type="GO" id="GO:0022857">
    <property type="term" value="F:transmembrane transporter activity"/>
    <property type="evidence" value="ECO:0007669"/>
    <property type="project" value="InterPro"/>
</dbReference>
<evidence type="ECO:0000256" key="1">
    <source>
        <dbReference type="SAM" id="Phobius"/>
    </source>
</evidence>
<protein>
    <submittedName>
        <fullName evidence="2">Alpha-ribazole transporter</fullName>
    </submittedName>
</protein>
<dbReference type="Gene3D" id="1.10.1760.20">
    <property type="match status" value="1"/>
</dbReference>
<accession>A0A4R3MRV1</accession>
<feature type="transmembrane region" description="Helical" evidence="1">
    <location>
        <begin position="6"/>
        <end position="25"/>
    </location>
</feature>
<name>A0A4R3MRV1_9FIRM</name>
<keyword evidence="3" id="KW-1185">Reference proteome</keyword>
<proteinExistence type="predicted"/>
<comment type="caution">
    <text evidence="2">The sequence shown here is derived from an EMBL/GenBank/DDBJ whole genome shotgun (WGS) entry which is preliminary data.</text>
</comment>
<dbReference type="Pfam" id="PF12822">
    <property type="entry name" value="ECF_trnsprt"/>
    <property type="match status" value="1"/>
</dbReference>
<organism evidence="2 3">
    <name type="scientific">Natranaerovirga pectinivora</name>
    <dbReference type="NCBI Taxonomy" id="682400"/>
    <lineage>
        <taxon>Bacteria</taxon>
        <taxon>Bacillati</taxon>
        <taxon>Bacillota</taxon>
        <taxon>Clostridia</taxon>
        <taxon>Lachnospirales</taxon>
        <taxon>Natranaerovirgaceae</taxon>
        <taxon>Natranaerovirga</taxon>
    </lineage>
</organism>
<feature type="transmembrane region" description="Helical" evidence="1">
    <location>
        <begin position="71"/>
        <end position="91"/>
    </location>
</feature>
<reference evidence="2 3" key="1">
    <citation type="submission" date="2019-03" db="EMBL/GenBank/DDBJ databases">
        <title>Genomic Encyclopedia of Type Strains, Phase IV (KMG-IV): sequencing the most valuable type-strain genomes for metagenomic binning, comparative biology and taxonomic classification.</title>
        <authorList>
            <person name="Goeker M."/>
        </authorList>
    </citation>
    <scope>NUCLEOTIDE SEQUENCE [LARGE SCALE GENOMIC DNA]</scope>
    <source>
        <strain evidence="2 3">DSM 24629</strain>
    </source>
</reference>
<dbReference type="Proteomes" id="UP000294902">
    <property type="component" value="Unassembled WGS sequence"/>
</dbReference>
<feature type="transmembrane region" description="Helical" evidence="1">
    <location>
        <begin position="37"/>
        <end position="59"/>
    </location>
</feature>